<evidence type="ECO:0000313" key="1">
    <source>
        <dbReference type="EMBL" id="QXI09465.1"/>
    </source>
</evidence>
<proteinExistence type="predicted"/>
<evidence type="ECO:0000313" key="2">
    <source>
        <dbReference type="Proteomes" id="UP000627092"/>
    </source>
</evidence>
<dbReference type="Proteomes" id="UP000627092">
    <property type="component" value="Chromosome"/>
</dbReference>
<evidence type="ECO:0008006" key="3">
    <source>
        <dbReference type="Google" id="ProtNLM"/>
    </source>
</evidence>
<organism evidence="1 2">
    <name type="scientific">Pseudomonas zeae</name>
    <dbReference type="NCBI Taxonomy" id="2745510"/>
    <lineage>
        <taxon>Bacteria</taxon>
        <taxon>Pseudomonadati</taxon>
        <taxon>Pseudomonadota</taxon>
        <taxon>Gammaproteobacteria</taxon>
        <taxon>Pseudomonadales</taxon>
        <taxon>Pseudomonadaceae</taxon>
        <taxon>Pseudomonas</taxon>
    </lineage>
</organism>
<dbReference type="EMBL" id="CP077090">
    <property type="protein sequence ID" value="QXI09465.1"/>
    <property type="molecule type" value="Genomic_DNA"/>
</dbReference>
<protein>
    <recommendedName>
        <fullName evidence="3">Ypar31 protein</fullName>
    </recommendedName>
</protein>
<reference evidence="1" key="1">
    <citation type="journal article" date="2020" name="Microorganisms">
        <title>Reliable Identification of Environmental Pseudomonas Isolates Using the rpoD Gene.</title>
        <authorList>
            <consortium name="The Broad Institute Genome Sequencing Platform"/>
            <person name="Girard L."/>
            <person name="Lood C."/>
            <person name="Rokni-Zadeh H."/>
            <person name="van Noort V."/>
            <person name="Lavigne R."/>
            <person name="De Mot R."/>
        </authorList>
    </citation>
    <scope>NUCLEOTIDE SEQUENCE</scope>
    <source>
        <strain evidence="1">OE 48.2</strain>
    </source>
</reference>
<dbReference type="KEGG" id="pze:HU754_016580"/>
<accession>A0A9E6NK04</accession>
<dbReference type="AlphaFoldDB" id="A0A9E6NK04"/>
<dbReference type="RefSeq" id="WP_099758969.1">
    <property type="nucleotide sequence ID" value="NZ_CATKQI010000038.1"/>
</dbReference>
<gene>
    <name evidence="1" type="ORF">HU754_016580</name>
</gene>
<name>A0A9E6NK04_9PSED</name>
<sequence length="155" mass="17571">MLHRIHADYHQAKCNRSACAWLFIDGIPIEQWLNEHLEYPDLDLNGLSLMWLLDEEEDALAQRRFAPAEHGSSTLVPLLVCSDDMNFDCFVLMTEQVIDGDTLHWRRFGLSVSSGLEVGISTRWDADSRPASFSLAQFRGALEDLYRLMKAGGAE</sequence>
<reference evidence="1" key="2">
    <citation type="journal article" date="2021" name="Microorganisms">
        <title>The Ever-Expanding Pseudomonas Genus: Description of 43 New Species and Partition of the Pseudomonas putida Group.</title>
        <authorList>
            <person name="Girard L."/>
            <person name="Lood C."/>
            <person name="Hofte M."/>
            <person name="Vandamme P."/>
            <person name="Rokni-Zadeh H."/>
            <person name="van Noort V."/>
            <person name="Lavigne R."/>
            <person name="De Mot R."/>
        </authorList>
    </citation>
    <scope>NUCLEOTIDE SEQUENCE</scope>
    <source>
        <strain evidence="1">OE 48.2</strain>
    </source>
</reference>